<evidence type="ECO:0000313" key="3">
    <source>
        <dbReference type="Proteomes" id="UP000233551"/>
    </source>
</evidence>
<keyword evidence="3" id="KW-1185">Reference proteome</keyword>
<gene>
    <name evidence="2" type="ORF">CRG98_015402</name>
</gene>
<accession>A0A2I0K6N1</accession>
<reference evidence="2 3" key="1">
    <citation type="submission" date="2017-11" db="EMBL/GenBank/DDBJ databases">
        <title>De-novo sequencing of pomegranate (Punica granatum L.) genome.</title>
        <authorList>
            <person name="Akparov Z."/>
            <person name="Amiraslanov A."/>
            <person name="Hajiyeva S."/>
            <person name="Abbasov M."/>
            <person name="Kaur K."/>
            <person name="Hamwieh A."/>
            <person name="Solovyev V."/>
            <person name="Salamov A."/>
            <person name="Braich B."/>
            <person name="Kosarev P."/>
            <person name="Mahmoud A."/>
            <person name="Hajiyev E."/>
            <person name="Babayeva S."/>
            <person name="Izzatullayeva V."/>
            <person name="Mammadov A."/>
            <person name="Mammadov A."/>
            <person name="Sharifova S."/>
            <person name="Ojaghi J."/>
            <person name="Eynullazada K."/>
            <person name="Bayramov B."/>
            <person name="Abdulazimova A."/>
            <person name="Shahmuradov I."/>
        </authorList>
    </citation>
    <scope>NUCLEOTIDE SEQUENCE [LARGE SCALE GENOMIC DNA]</scope>
    <source>
        <strain evidence="3">cv. AG2017</strain>
        <tissue evidence="2">Leaf</tissue>
    </source>
</reference>
<dbReference type="EMBL" id="PGOL01000846">
    <property type="protein sequence ID" value="PKI64215.1"/>
    <property type="molecule type" value="Genomic_DNA"/>
</dbReference>
<sequence length="118" mass="12919">MASSQALFSSFLLSNHPISHTLLAAGLSPAKRLVSLQRRLDPRELPGKHGLSSLRCAVATTESAQSASPSRSGSSEENPAEEEEEEKIALPTNDSSERLLRIRHTIIWKSSELMLKLK</sequence>
<evidence type="ECO:0000313" key="2">
    <source>
        <dbReference type="EMBL" id="PKI64215.1"/>
    </source>
</evidence>
<comment type="caution">
    <text evidence="2">The sequence shown here is derived from an EMBL/GenBank/DDBJ whole genome shotgun (WGS) entry which is preliminary data.</text>
</comment>
<proteinExistence type="predicted"/>
<evidence type="ECO:0000256" key="1">
    <source>
        <dbReference type="SAM" id="MobiDB-lite"/>
    </source>
</evidence>
<dbReference type="Proteomes" id="UP000233551">
    <property type="component" value="Unassembled WGS sequence"/>
</dbReference>
<feature type="region of interest" description="Disordered" evidence="1">
    <location>
        <begin position="42"/>
        <end position="94"/>
    </location>
</feature>
<name>A0A2I0K6N1_PUNGR</name>
<feature type="compositionally biased region" description="Low complexity" evidence="1">
    <location>
        <begin position="62"/>
        <end position="77"/>
    </location>
</feature>
<organism evidence="2 3">
    <name type="scientific">Punica granatum</name>
    <name type="common">Pomegranate</name>
    <dbReference type="NCBI Taxonomy" id="22663"/>
    <lineage>
        <taxon>Eukaryota</taxon>
        <taxon>Viridiplantae</taxon>
        <taxon>Streptophyta</taxon>
        <taxon>Embryophyta</taxon>
        <taxon>Tracheophyta</taxon>
        <taxon>Spermatophyta</taxon>
        <taxon>Magnoliopsida</taxon>
        <taxon>eudicotyledons</taxon>
        <taxon>Gunneridae</taxon>
        <taxon>Pentapetalae</taxon>
        <taxon>rosids</taxon>
        <taxon>malvids</taxon>
        <taxon>Myrtales</taxon>
        <taxon>Lythraceae</taxon>
        <taxon>Punica</taxon>
    </lineage>
</organism>
<dbReference type="AlphaFoldDB" id="A0A2I0K6N1"/>
<protein>
    <submittedName>
        <fullName evidence="2">Uncharacterized protein</fullName>
    </submittedName>
</protein>